<sequence length="85" mass="9703">MFPKGRHSSGQLQLLLQQGELQKRKAFGKYQPCDWNHIAMPRTELRAGDDPERDSGKRTCEQNPPKPIQTHSNPPKPILQPRHPG</sequence>
<dbReference type="EMBL" id="LSYS01002182">
    <property type="protein sequence ID" value="OPJ86520.1"/>
    <property type="molecule type" value="Genomic_DNA"/>
</dbReference>
<dbReference type="AlphaFoldDB" id="A0A1V4KPY5"/>
<evidence type="ECO:0000313" key="2">
    <source>
        <dbReference type="EMBL" id="OPJ86520.1"/>
    </source>
</evidence>
<protein>
    <submittedName>
        <fullName evidence="2">Uncharacterized protein</fullName>
    </submittedName>
</protein>
<organism evidence="2 3">
    <name type="scientific">Patagioenas fasciata monilis</name>
    <dbReference type="NCBI Taxonomy" id="372326"/>
    <lineage>
        <taxon>Eukaryota</taxon>
        <taxon>Metazoa</taxon>
        <taxon>Chordata</taxon>
        <taxon>Craniata</taxon>
        <taxon>Vertebrata</taxon>
        <taxon>Euteleostomi</taxon>
        <taxon>Archelosauria</taxon>
        <taxon>Archosauria</taxon>
        <taxon>Dinosauria</taxon>
        <taxon>Saurischia</taxon>
        <taxon>Theropoda</taxon>
        <taxon>Coelurosauria</taxon>
        <taxon>Aves</taxon>
        <taxon>Neognathae</taxon>
        <taxon>Neoaves</taxon>
        <taxon>Columbimorphae</taxon>
        <taxon>Columbiformes</taxon>
        <taxon>Columbidae</taxon>
        <taxon>Patagioenas</taxon>
    </lineage>
</organism>
<evidence type="ECO:0000313" key="3">
    <source>
        <dbReference type="Proteomes" id="UP000190648"/>
    </source>
</evidence>
<proteinExistence type="predicted"/>
<name>A0A1V4KPY5_PATFA</name>
<feature type="compositionally biased region" description="Basic and acidic residues" evidence="1">
    <location>
        <begin position="43"/>
        <end position="60"/>
    </location>
</feature>
<reference evidence="2 3" key="1">
    <citation type="submission" date="2016-02" db="EMBL/GenBank/DDBJ databases">
        <title>Band-tailed pigeon sequencing and assembly.</title>
        <authorList>
            <person name="Soares A.E."/>
            <person name="Novak B.J."/>
            <person name="Rice E.S."/>
            <person name="O'Connell B."/>
            <person name="Chang D."/>
            <person name="Weber S."/>
            <person name="Shapiro B."/>
        </authorList>
    </citation>
    <scope>NUCLEOTIDE SEQUENCE [LARGE SCALE GENOMIC DNA]</scope>
    <source>
        <strain evidence="2">BTP2013</strain>
        <tissue evidence="2">Blood</tissue>
    </source>
</reference>
<comment type="caution">
    <text evidence="2">The sequence shown here is derived from an EMBL/GenBank/DDBJ whole genome shotgun (WGS) entry which is preliminary data.</text>
</comment>
<keyword evidence="3" id="KW-1185">Reference proteome</keyword>
<feature type="region of interest" description="Disordered" evidence="1">
    <location>
        <begin position="41"/>
        <end position="85"/>
    </location>
</feature>
<evidence type="ECO:0000256" key="1">
    <source>
        <dbReference type="SAM" id="MobiDB-lite"/>
    </source>
</evidence>
<dbReference type="Proteomes" id="UP000190648">
    <property type="component" value="Unassembled WGS sequence"/>
</dbReference>
<gene>
    <name evidence="2" type="ORF">AV530_006677</name>
</gene>
<accession>A0A1V4KPY5</accession>